<dbReference type="EMBL" id="KI546053">
    <property type="protein sequence ID" value="EST46986.1"/>
    <property type="molecule type" value="Genomic_DNA"/>
</dbReference>
<dbReference type="GO" id="GO:0030688">
    <property type="term" value="C:preribosome, small subunit precursor"/>
    <property type="evidence" value="ECO:0007669"/>
    <property type="project" value="TreeGrafter"/>
</dbReference>
<reference evidence="7" key="2">
    <citation type="submission" date="2020-12" db="EMBL/GenBank/DDBJ databases">
        <title>New Spironucleus salmonicida genome in near-complete chromosomes.</title>
        <authorList>
            <person name="Xu F."/>
            <person name="Kurt Z."/>
            <person name="Jimenez-Gonzalez A."/>
            <person name="Astvaldsson A."/>
            <person name="Andersson J.O."/>
            <person name="Svard S.G."/>
        </authorList>
    </citation>
    <scope>NUCLEOTIDE SEQUENCE</scope>
    <source>
        <strain evidence="7">ATCC 50377</strain>
    </source>
</reference>
<dbReference type="GO" id="GO:0004521">
    <property type="term" value="F:RNA endonuclease activity"/>
    <property type="evidence" value="ECO:0007669"/>
    <property type="project" value="TreeGrafter"/>
</dbReference>
<proteinExistence type="predicted"/>
<evidence type="ECO:0000256" key="3">
    <source>
        <dbReference type="ARBA" id="ARBA00022801"/>
    </source>
</evidence>
<dbReference type="Pfam" id="PF17146">
    <property type="entry name" value="PIN_6"/>
    <property type="match status" value="1"/>
</dbReference>
<reference evidence="6 7" key="1">
    <citation type="journal article" date="2014" name="PLoS Genet.">
        <title>The Genome of Spironucleus salmonicida Highlights a Fish Pathogen Adapted to Fluctuating Environments.</title>
        <authorList>
            <person name="Xu F."/>
            <person name="Jerlstrom-Hultqvist J."/>
            <person name="Einarsson E."/>
            <person name="Astvaldsson A."/>
            <person name="Svard S.G."/>
            <person name="Andersson J.O."/>
        </authorList>
    </citation>
    <scope>NUCLEOTIDE SEQUENCE</scope>
    <source>
        <strain evidence="7">ATCC 50377</strain>
    </source>
</reference>
<protein>
    <submittedName>
        <fullName evidence="6">Nin one binding protein-like protein</fullName>
    </submittedName>
    <submittedName>
        <fullName evidence="7">rRNA-binding endoribonuclease</fullName>
    </submittedName>
</protein>
<dbReference type="GO" id="GO:0046872">
    <property type="term" value="F:metal ion binding"/>
    <property type="evidence" value="ECO:0007669"/>
    <property type="project" value="UniProtKB-KW"/>
</dbReference>
<feature type="region of interest" description="Disordered" evidence="4">
    <location>
        <begin position="125"/>
        <end position="147"/>
    </location>
</feature>
<dbReference type="Gene3D" id="3.40.50.1010">
    <property type="entry name" value="5'-nuclease"/>
    <property type="match status" value="1"/>
</dbReference>
<feature type="domain" description="Ribonuclease PIN" evidence="5">
    <location>
        <begin position="6"/>
        <end position="93"/>
    </location>
</feature>
<dbReference type="GO" id="GO:0030490">
    <property type="term" value="P:maturation of SSU-rRNA"/>
    <property type="evidence" value="ECO:0007669"/>
    <property type="project" value="TreeGrafter"/>
</dbReference>
<dbReference type="OrthoDB" id="446759at2759"/>
<evidence type="ECO:0000313" key="6">
    <source>
        <dbReference type="EMBL" id="EST46986.1"/>
    </source>
</evidence>
<dbReference type="PANTHER" id="PTHR12814">
    <property type="entry name" value="RNA-BINDING PROTEIN NOB1"/>
    <property type="match status" value="1"/>
</dbReference>
<dbReference type="InterPro" id="IPR036283">
    <property type="entry name" value="NOB1_Zf-like_sf"/>
</dbReference>
<dbReference type="InterPro" id="IPR039907">
    <property type="entry name" value="NOB1"/>
</dbReference>
<evidence type="ECO:0000256" key="4">
    <source>
        <dbReference type="SAM" id="MobiDB-lite"/>
    </source>
</evidence>
<dbReference type="InterPro" id="IPR033411">
    <property type="entry name" value="Ribonuclease_PIN"/>
</dbReference>
<name>V6LTG6_9EUKA</name>
<dbReference type="GO" id="GO:0016787">
    <property type="term" value="F:hydrolase activity"/>
    <property type="evidence" value="ECO:0007669"/>
    <property type="project" value="UniProtKB-KW"/>
</dbReference>
<dbReference type="AlphaFoldDB" id="V6LTG6"/>
<dbReference type="PANTHER" id="PTHR12814:SF2">
    <property type="entry name" value="RNA-BINDING PROTEIN NOB1"/>
    <property type="match status" value="1"/>
</dbReference>
<sequence>MELEHLILDTNFFVNRSELVQSKNYYTTPSVIAEVKDENSKLYLETFQSAHNLLVVQPDRQNYNFVVEQAYRLNQFGQLSRPDMEVIALGVQLAKQLNIQVEEVQKLDKNQLKIKSDALNIQQNNSDEQLSCEPVYQPNESSDDKEASDPIFAALKALTEMNKQHISTAPWQSVHTPQKPVEVKSDKPDLSFGDGWITKENIEEKLINNPSDIKLNEISEVLAIYTEDKGMQNIILAIKLQLINSSKQRITEVKRFALKCSSCLQVYLDTQEVLDYARNLPYIREFHQYDQVQVARKLMCPKCSNQGLMRVAVYIEDGVVSTSKGIKHFDLKGTVYNLADLTKKRFAGYKQPHLLHPELYEERQIKMAKYQKKQRGMEFGDDLMKGVGKAQVEQDVAYFLKRNPNVRPMKQMRK</sequence>
<keyword evidence="1" id="KW-0540">Nuclease</keyword>
<organism evidence="6">
    <name type="scientific">Spironucleus salmonicida</name>
    <dbReference type="NCBI Taxonomy" id="348837"/>
    <lineage>
        <taxon>Eukaryota</taxon>
        <taxon>Metamonada</taxon>
        <taxon>Diplomonadida</taxon>
        <taxon>Hexamitidae</taxon>
        <taxon>Hexamitinae</taxon>
        <taxon>Spironucleus</taxon>
    </lineage>
</organism>
<dbReference type="EMBL" id="AUWU02000002">
    <property type="protein sequence ID" value="KAH0576382.1"/>
    <property type="molecule type" value="Genomic_DNA"/>
</dbReference>
<keyword evidence="3" id="KW-0378">Hydrolase</keyword>
<evidence type="ECO:0000259" key="5">
    <source>
        <dbReference type="Pfam" id="PF17146"/>
    </source>
</evidence>
<evidence type="ECO:0000256" key="1">
    <source>
        <dbReference type="ARBA" id="ARBA00022722"/>
    </source>
</evidence>
<keyword evidence="8" id="KW-1185">Reference proteome</keyword>
<evidence type="ECO:0000313" key="7">
    <source>
        <dbReference type="EMBL" id="KAH0576382.1"/>
    </source>
</evidence>
<dbReference type="VEuPathDB" id="GiardiaDB:SS50377_21945"/>
<evidence type="ECO:0000313" key="8">
    <source>
        <dbReference type="Proteomes" id="UP000018208"/>
    </source>
</evidence>
<gene>
    <name evidence="6" type="ORF">SS50377_12938</name>
    <name evidence="7" type="ORF">SS50377_21945</name>
</gene>
<dbReference type="Proteomes" id="UP000018208">
    <property type="component" value="Unassembled WGS sequence"/>
</dbReference>
<evidence type="ECO:0000256" key="2">
    <source>
        <dbReference type="ARBA" id="ARBA00022723"/>
    </source>
</evidence>
<accession>V6LTG6</accession>
<dbReference type="Gene3D" id="6.20.210.10">
    <property type="entry name" value="Nin one binding (NOB1), Zn-ribbon-like"/>
    <property type="match status" value="1"/>
</dbReference>
<keyword evidence="2" id="KW-0479">Metal-binding</keyword>